<dbReference type="InterPro" id="IPR012349">
    <property type="entry name" value="Split_barrel_FMN-bd"/>
</dbReference>
<proteinExistence type="predicted"/>
<dbReference type="SUPFAM" id="SSF50475">
    <property type="entry name" value="FMN-binding split barrel"/>
    <property type="match status" value="1"/>
</dbReference>
<gene>
    <name evidence="1" type="ORF">J2S59_003718</name>
</gene>
<dbReference type="EMBL" id="JAUSQM010000001">
    <property type="protein sequence ID" value="MDP9823909.1"/>
    <property type="molecule type" value="Genomic_DNA"/>
</dbReference>
<name>A0ABT9NU18_9ACTN</name>
<accession>A0ABT9NU18</accession>
<comment type="caution">
    <text evidence="1">The sequence shown here is derived from an EMBL/GenBank/DDBJ whole genome shotgun (WGS) entry which is preliminary data.</text>
</comment>
<dbReference type="RefSeq" id="WP_068121023.1">
    <property type="nucleotide sequence ID" value="NZ_CCXJ01000331.1"/>
</dbReference>
<dbReference type="InterPro" id="IPR024747">
    <property type="entry name" value="Pyridox_Oxase-rel"/>
</dbReference>
<dbReference type="Proteomes" id="UP001240447">
    <property type="component" value="Unassembled WGS sequence"/>
</dbReference>
<dbReference type="Gene3D" id="2.30.110.10">
    <property type="entry name" value="Electron Transport, Fmn-binding Protein, Chain A"/>
    <property type="match status" value="1"/>
</dbReference>
<keyword evidence="2" id="KW-1185">Reference proteome</keyword>
<sequence>MSPARHLVDLDTATAVELLASVPVGRLVWNGSAGLTAIPVNHVWRDGRVLVRTTAYSTIARECDDQPVAFEVDALDEDHRIGWSVLVRGRASIDWDAGPASAPTDPWPDGLRPLVLAIDVASLDGRRLVEAG</sequence>
<evidence type="ECO:0000313" key="2">
    <source>
        <dbReference type="Proteomes" id="UP001240447"/>
    </source>
</evidence>
<dbReference type="Pfam" id="PF12900">
    <property type="entry name" value="Pyridox_ox_2"/>
    <property type="match status" value="1"/>
</dbReference>
<organism evidence="1 2">
    <name type="scientific">Nocardioides massiliensis</name>
    <dbReference type="NCBI Taxonomy" id="1325935"/>
    <lineage>
        <taxon>Bacteria</taxon>
        <taxon>Bacillati</taxon>
        <taxon>Actinomycetota</taxon>
        <taxon>Actinomycetes</taxon>
        <taxon>Propionibacteriales</taxon>
        <taxon>Nocardioidaceae</taxon>
        <taxon>Nocardioides</taxon>
    </lineage>
</organism>
<reference evidence="1 2" key="1">
    <citation type="submission" date="2023-07" db="EMBL/GenBank/DDBJ databases">
        <title>Sequencing the genomes of 1000 actinobacteria strains.</title>
        <authorList>
            <person name="Klenk H.-P."/>
        </authorList>
    </citation>
    <scope>NUCLEOTIDE SEQUENCE [LARGE SCALE GENOMIC DNA]</scope>
    <source>
        <strain evidence="1 2">GD13</strain>
    </source>
</reference>
<protein>
    <submittedName>
        <fullName evidence="1">Nitroimidazol reductase NimA-like FMN-containing flavoprotein (Pyridoxamine 5'-phosphate oxidase superfamily)</fullName>
    </submittedName>
</protein>
<evidence type="ECO:0000313" key="1">
    <source>
        <dbReference type="EMBL" id="MDP9823909.1"/>
    </source>
</evidence>